<gene>
    <name evidence="3" type="ORF">K466DRAFT_665180</name>
</gene>
<organism evidence="3 4">
    <name type="scientific">Polyporus arcularius HHB13444</name>
    <dbReference type="NCBI Taxonomy" id="1314778"/>
    <lineage>
        <taxon>Eukaryota</taxon>
        <taxon>Fungi</taxon>
        <taxon>Dikarya</taxon>
        <taxon>Basidiomycota</taxon>
        <taxon>Agaricomycotina</taxon>
        <taxon>Agaricomycetes</taxon>
        <taxon>Polyporales</taxon>
        <taxon>Polyporaceae</taxon>
        <taxon>Polyporus</taxon>
    </lineage>
</organism>
<reference evidence="3 4" key="1">
    <citation type="journal article" date="2019" name="Nat. Ecol. Evol.">
        <title>Megaphylogeny resolves global patterns of mushroom evolution.</title>
        <authorList>
            <person name="Varga T."/>
            <person name="Krizsan K."/>
            <person name="Foldi C."/>
            <person name="Dima B."/>
            <person name="Sanchez-Garcia M."/>
            <person name="Sanchez-Ramirez S."/>
            <person name="Szollosi G.J."/>
            <person name="Szarkandi J.G."/>
            <person name="Papp V."/>
            <person name="Albert L."/>
            <person name="Andreopoulos W."/>
            <person name="Angelini C."/>
            <person name="Antonin V."/>
            <person name="Barry K.W."/>
            <person name="Bougher N.L."/>
            <person name="Buchanan P."/>
            <person name="Buyck B."/>
            <person name="Bense V."/>
            <person name="Catcheside P."/>
            <person name="Chovatia M."/>
            <person name="Cooper J."/>
            <person name="Damon W."/>
            <person name="Desjardin D."/>
            <person name="Finy P."/>
            <person name="Geml J."/>
            <person name="Haridas S."/>
            <person name="Hughes K."/>
            <person name="Justo A."/>
            <person name="Karasinski D."/>
            <person name="Kautmanova I."/>
            <person name="Kiss B."/>
            <person name="Kocsube S."/>
            <person name="Kotiranta H."/>
            <person name="LaButti K.M."/>
            <person name="Lechner B.E."/>
            <person name="Liimatainen K."/>
            <person name="Lipzen A."/>
            <person name="Lukacs Z."/>
            <person name="Mihaltcheva S."/>
            <person name="Morgado L.N."/>
            <person name="Niskanen T."/>
            <person name="Noordeloos M.E."/>
            <person name="Ohm R.A."/>
            <person name="Ortiz-Santana B."/>
            <person name="Ovrebo C."/>
            <person name="Racz N."/>
            <person name="Riley R."/>
            <person name="Savchenko A."/>
            <person name="Shiryaev A."/>
            <person name="Soop K."/>
            <person name="Spirin V."/>
            <person name="Szebenyi C."/>
            <person name="Tomsovsky M."/>
            <person name="Tulloss R.E."/>
            <person name="Uehling J."/>
            <person name="Grigoriev I.V."/>
            <person name="Vagvolgyi C."/>
            <person name="Papp T."/>
            <person name="Martin F.M."/>
            <person name="Miettinen O."/>
            <person name="Hibbett D.S."/>
            <person name="Nagy L.G."/>
        </authorList>
    </citation>
    <scope>NUCLEOTIDE SEQUENCE [LARGE SCALE GENOMIC DNA]</scope>
    <source>
        <strain evidence="3 4">HHB13444</strain>
    </source>
</reference>
<dbReference type="STRING" id="1314778.A0A5C3P758"/>
<dbReference type="Gene3D" id="3.30.710.10">
    <property type="entry name" value="Potassium Channel Kv1.1, Chain A"/>
    <property type="match status" value="1"/>
</dbReference>
<proteinExistence type="predicted"/>
<sequence>MRDSESVLSPDSAASAERMVTDDGPPVAPVAHCRFSSPQHHPTYYFFDGNIVILLSASNMLYRLHRSYLVLDSGCFDTMLSVRPEDLQEGLSDSHPVVIPDITCEEFDWFLDFQIRHILPTDEVALTALLRLGHFFQYEAAQRAAQEALDRLPTFSAVSKYVLGVRHGIQIWAHDGFKALVASTAVCLPTLEEVERMQLPLYHTLVDTRFRIDAHRRSIAYTIPPVQHASTCPDRLDCELGWKREWRYKVASHLMHPEDALPGHEVLALLGRVEINDVHPACKERMIQRIRQAGIMTHEDVIVEKALHALVG</sequence>
<evidence type="ECO:0000259" key="2">
    <source>
        <dbReference type="PROSITE" id="PS50097"/>
    </source>
</evidence>
<feature type="domain" description="BTB" evidence="2">
    <location>
        <begin position="49"/>
        <end position="123"/>
    </location>
</feature>
<dbReference type="SUPFAM" id="SSF54695">
    <property type="entry name" value="POZ domain"/>
    <property type="match status" value="1"/>
</dbReference>
<accession>A0A5C3P758</accession>
<evidence type="ECO:0000256" key="1">
    <source>
        <dbReference type="SAM" id="MobiDB-lite"/>
    </source>
</evidence>
<dbReference type="EMBL" id="ML211318">
    <property type="protein sequence ID" value="TFK84418.1"/>
    <property type="molecule type" value="Genomic_DNA"/>
</dbReference>
<dbReference type="Proteomes" id="UP000308197">
    <property type="component" value="Unassembled WGS sequence"/>
</dbReference>
<dbReference type="Pfam" id="PF00651">
    <property type="entry name" value="BTB"/>
    <property type="match status" value="1"/>
</dbReference>
<dbReference type="PROSITE" id="PS50097">
    <property type="entry name" value="BTB"/>
    <property type="match status" value="1"/>
</dbReference>
<dbReference type="InterPro" id="IPR011333">
    <property type="entry name" value="SKP1/BTB/POZ_sf"/>
</dbReference>
<name>A0A5C3P758_9APHY</name>
<evidence type="ECO:0000313" key="4">
    <source>
        <dbReference type="Proteomes" id="UP000308197"/>
    </source>
</evidence>
<protein>
    <recommendedName>
        <fullName evidence="2">BTB domain-containing protein</fullName>
    </recommendedName>
</protein>
<dbReference type="InParanoid" id="A0A5C3P758"/>
<evidence type="ECO:0000313" key="3">
    <source>
        <dbReference type="EMBL" id="TFK84418.1"/>
    </source>
</evidence>
<keyword evidence="4" id="KW-1185">Reference proteome</keyword>
<dbReference type="AlphaFoldDB" id="A0A5C3P758"/>
<dbReference type="InterPro" id="IPR000210">
    <property type="entry name" value="BTB/POZ_dom"/>
</dbReference>
<feature type="region of interest" description="Disordered" evidence="1">
    <location>
        <begin position="1"/>
        <end position="22"/>
    </location>
</feature>